<dbReference type="SUPFAM" id="SSF88946">
    <property type="entry name" value="Sigma2 domain of RNA polymerase sigma factors"/>
    <property type="match status" value="1"/>
</dbReference>
<keyword evidence="4" id="KW-0238">DNA-binding</keyword>
<comment type="similarity">
    <text evidence="1">Belongs to the sigma-70 factor family. ECF subfamily.</text>
</comment>
<dbReference type="InterPro" id="IPR036388">
    <property type="entry name" value="WH-like_DNA-bd_sf"/>
</dbReference>
<keyword evidence="2" id="KW-0805">Transcription regulation</keyword>
<evidence type="ECO:0000256" key="5">
    <source>
        <dbReference type="ARBA" id="ARBA00023163"/>
    </source>
</evidence>
<dbReference type="Gene3D" id="1.10.1740.10">
    <property type="match status" value="1"/>
</dbReference>
<evidence type="ECO:0000259" key="6">
    <source>
        <dbReference type="Pfam" id="PF04542"/>
    </source>
</evidence>
<evidence type="ECO:0000259" key="7">
    <source>
        <dbReference type="Pfam" id="PF08281"/>
    </source>
</evidence>
<evidence type="ECO:0000313" key="9">
    <source>
        <dbReference type="Proteomes" id="UP000465622"/>
    </source>
</evidence>
<keyword evidence="5" id="KW-0804">Transcription</keyword>
<accession>A0ABN5YEY2</accession>
<feature type="domain" description="RNA polymerase sigma factor 70 region 4 type 2" evidence="7">
    <location>
        <begin position="151"/>
        <end position="199"/>
    </location>
</feature>
<dbReference type="InterPro" id="IPR039425">
    <property type="entry name" value="RNA_pol_sigma-70-like"/>
</dbReference>
<evidence type="ECO:0000256" key="2">
    <source>
        <dbReference type="ARBA" id="ARBA00023015"/>
    </source>
</evidence>
<dbReference type="InterPro" id="IPR014284">
    <property type="entry name" value="RNA_pol_sigma-70_dom"/>
</dbReference>
<feature type="domain" description="RNA polymerase sigma-70 region 2" evidence="6">
    <location>
        <begin position="27"/>
        <end position="87"/>
    </location>
</feature>
<dbReference type="Pfam" id="PF04542">
    <property type="entry name" value="Sigma70_r2"/>
    <property type="match status" value="1"/>
</dbReference>
<dbReference type="CDD" id="cd06171">
    <property type="entry name" value="Sigma70_r4"/>
    <property type="match status" value="1"/>
</dbReference>
<dbReference type="NCBIfam" id="TIGR02937">
    <property type="entry name" value="sigma70-ECF"/>
    <property type="match status" value="1"/>
</dbReference>
<reference evidence="8 9" key="1">
    <citation type="journal article" date="2019" name="Emerg. Microbes Infect.">
        <title>Comprehensive subspecies identification of 175 nontuberculous mycobacteria species based on 7547 genomic profiles.</title>
        <authorList>
            <person name="Matsumoto Y."/>
            <person name="Kinjo T."/>
            <person name="Motooka D."/>
            <person name="Nabeya D."/>
            <person name="Jung N."/>
            <person name="Uechi K."/>
            <person name="Horii T."/>
            <person name="Iida T."/>
            <person name="Fujita J."/>
            <person name="Nakamura S."/>
        </authorList>
    </citation>
    <scope>NUCLEOTIDE SEQUENCE [LARGE SCALE GENOMIC DNA]</scope>
    <source>
        <strain evidence="8 9">JCM 12375</strain>
    </source>
</reference>
<dbReference type="SUPFAM" id="SSF88659">
    <property type="entry name" value="Sigma3 and sigma4 domains of RNA polymerase sigma factors"/>
    <property type="match status" value="1"/>
</dbReference>
<evidence type="ECO:0000313" key="8">
    <source>
        <dbReference type="EMBL" id="BBX36611.1"/>
    </source>
</evidence>
<dbReference type="RefSeq" id="WP_036441036.1">
    <property type="nucleotide sequence ID" value="NZ_AP022567.1"/>
</dbReference>
<organism evidence="8 9">
    <name type="scientific">Mycolicibacterium mageritense</name>
    <name type="common">Mycobacterium mageritense</name>
    <dbReference type="NCBI Taxonomy" id="53462"/>
    <lineage>
        <taxon>Bacteria</taxon>
        <taxon>Bacillati</taxon>
        <taxon>Actinomycetota</taxon>
        <taxon>Actinomycetes</taxon>
        <taxon>Mycobacteriales</taxon>
        <taxon>Mycobacteriaceae</taxon>
        <taxon>Mycolicibacterium</taxon>
    </lineage>
</organism>
<dbReference type="InterPro" id="IPR007627">
    <property type="entry name" value="RNA_pol_sigma70_r2"/>
</dbReference>
<dbReference type="Proteomes" id="UP000465622">
    <property type="component" value="Chromosome"/>
</dbReference>
<dbReference type="EMBL" id="AP022567">
    <property type="protein sequence ID" value="BBX36611.1"/>
    <property type="molecule type" value="Genomic_DNA"/>
</dbReference>
<dbReference type="PANTHER" id="PTHR43133:SF53">
    <property type="entry name" value="ECF RNA POLYMERASE SIGMA-E FACTOR"/>
    <property type="match status" value="1"/>
</dbReference>
<dbReference type="Pfam" id="PF08281">
    <property type="entry name" value="Sigma70_r4_2"/>
    <property type="match status" value="1"/>
</dbReference>
<dbReference type="PANTHER" id="PTHR43133">
    <property type="entry name" value="RNA POLYMERASE ECF-TYPE SIGMA FACTO"/>
    <property type="match status" value="1"/>
</dbReference>
<evidence type="ECO:0000256" key="1">
    <source>
        <dbReference type="ARBA" id="ARBA00010641"/>
    </source>
</evidence>
<dbReference type="Gene3D" id="1.10.10.10">
    <property type="entry name" value="Winged helix-like DNA-binding domain superfamily/Winged helix DNA-binding domain"/>
    <property type="match status" value="1"/>
</dbReference>
<protein>
    <submittedName>
        <fullName evidence="8">RNA polymerase sigma24 factor</fullName>
    </submittedName>
</protein>
<proteinExistence type="inferred from homology"/>
<keyword evidence="3" id="KW-0731">Sigma factor</keyword>
<dbReference type="InterPro" id="IPR013324">
    <property type="entry name" value="RNA_pol_sigma_r3/r4-like"/>
</dbReference>
<dbReference type="InterPro" id="IPR013249">
    <property type="entry name" value="RNA_pol_sigma70_r4_t2"/>
</dbReference>
<keyword evidence="9" id="KW-1185">Reference proteome</keyword>
<evidence type="ECO:0000256" key="4">
    <source>
        <dbReference type="ARBA" id="ARBA00023125"/>
    </source>
</evidence>
<evidence type="ECO:0000256" key="3">
    <source>
        <dbReference type="ARBA" id="ARBA00023082"/>
    </source>
</evidence>
<name>A0ABN5YEY2_MYCME</name>
<sequence length="212" mass="23528">MASSAVEGETGLIAALRAGDESAFTALVDLHTPTMLRVARGYVSTHELAEEVVQETWIAVLRGIDRFEGRSALRTWLFTIMVNIAKARGVKERRHADLQVLAASGGTVDPARFREAGDRWPGHWKEHEAPVPFPDTPEGSVLGEELMTVARRELDKLPPRQREVVMMRDVLGLESAEVCDLLEISAANQRVLLHRGRAAVRQALEDYLKEKA</sequence>
<dbReference type="InterPro" id="IPR013325">
    <property type="entry name" value="RNA_pol_sigma_r2"/>
</dbReference>
<gene>
    <name evidence="8" type="primary">rpoE_4</name>
    <name evidence="8" type="ORF">MMAGJ_58930</name>
</gene>